<keyword evidence="2" id="KW-1185">Reference proteome</keyword>
<dbReference type="Proteomes" id="UP000002358">
    <property type="component" value="Chromosome 5"/>
</dbReference>
<evidence type="ECO:0000313" key="1">
    <source>
        <dbReference type="EnsemblMetazoa" id="XP_001602021"/>
    </source>
</evidence>
<reference evidence="1" key="1">
    <citation type="submission" date="2021-01" db="UniProtKB">
        <authorList>
            <consortium name="EnsemblMetazoa"/>
        </authorList>
    </citation>
    <scope>IDENTIFICATION</scope>
</reference>
<name>A0A7M7G747_NASVI</name>
<dbReference type="OMA" id="SQEYRIM"/>
<dbReference type="InParanoid" id="A0A7M7G747"/>
<gene>
    <name evidence="1" type="primary">100117902</name>
</gene>
<sequence length="199" mass="22517">MTNSLLRSLQALESLGNQPTARWEVPLSDSVHVIEFEHGTATGRRTVKIDGKVLIHREWMFRLVGDEVFQFGETKFLIRVDPIPGLRYSYTLWVNGKSFKNFIQSQSKILETWSTHVGQNEYRIILDKNTQIVWVNGEQVEVESEFIDGGAEILFAIGEVPAIIRSCSSGQKDVGIKYSLFVNDVEITEQNLEGALADE</sequence>
<evidence type="ECO:0008006" key="3">
    <source>
        <dbReference type="Google" id="ProtNLM"/>
    </source>
</evidence>
<accession>A0A7M7G747</accession>
<dbReference type="AlphaFoldDB" id="A0A7M7G747"/>
<dbReference type="SMR" id="A0A7M7G747"/>
<dbReference type="EnsemblMetazoa" id="XM_001601971">
    <property type="protein sequence ID" value="XP_001602021"/>
    <property type="gene ID" value="LOC100117902"/>
</dbReference>
<dbReference type="GO" id="GO:1902042">
    <property type="term" value="P:negative regulation of extrinsic apoptotic signaling pathway via death domain receptors"/>
    <property type="evidence" value="ECO:0007669"/>
    <property type="project" value="TreeGrafter"/>
</dbReference>
<dbReference type="PANTHER" id="PTHR13088:SF3">
    <property type="entry name" value="FAS APOPTOTIC INHIBITORY MOLECULE 1"/>
    <property type="match status" value="1"/>
</dbReference>
<dbReference type="KEGG" id="nvi:100117902"/>
<dbReference type="OrthoDB" id="6262731at2759"/>
<dbReference type="FunCoup" id="A0A7M7G747">
    <property type="interactions" value="237"/>
</dbReference>
<organism evidence="1 2">
    <name type="scientific">Nasonia vitripennis</name>
    <name type="common">Parasitic wasp</name>
    <dbReference type="NCBI Taxonomy" id="7425"/>
    <lineage>
        <taxon>Eukaryota</taxon>
        <taxon>Metazoa</taxon>
        <taxon>Ecdysozoa</taxon>
        <taxon>Arthropoda</taxon>
        <taxon>Hexapoda</taxon>
        <taxon>Insecta</taxon>
        <taxon>Pterygota</taxon>
        <taxon>Neoptera</taxon>
        <taxon>Endopterygota</taxon>
        <taxon>Hymenoptera</taxon>
        <taxon>Apocrita</taxon>
        <taxon>Proctotrupomorpha</taxon>
        <taxon>Chalcidoidea</taxon>
        <taxon>Pteromalidae</taxon>
        <taxon>Pteromalinae</taxon>
        <taxon>Nasonia</taxon>
    </lineage>
</organism>
<dbReference type="Gene3D" id="2.40.128.180">
    <property type="match status" value="2"/>
</dbReference>
<dbReference type="PANTHER" id="PTHR13088">
    <property type="entry name" value="FAS APOPTOTIC INHIBITORY MOLECULE FAIM"/>
    <property type="match status" value="1"/>
</dbReference>
<dbReference type="InterPro" id="IPR038513">
    <property type="entry name" value="FAIM1_dom_sf"/>
</dbReference>
<evidence type="ECO:0000313" key="2">
    <source>
        <dbReference type="Proteomes" id="UP000002358"/>
    </source>
</evidence>
<dbReference type="InterPro" id="IPR010695">
    <property type="entry name" value="FAIM1"/>
</dbReference>
<protein>
    <recommendedName>
        <fullName evidence="3">Fas apoptotic inhibitory molecule 1</fullName>
    </recommendedName>
</protein>
<proteinExistence type="predicted"/>
<dbReference type="Pfam" id="PF06905">
    <property type="entry name" value="FAIM1"/>
    <property type="match status" value="1"/>
</dbReference>